<organism evidence="8 9">
    <name type="scientific">Meganyctiphanes norvegica</name>
    <name type="common">Northern krill</name>
    <name type="synonym">Thysanopoda norvegica</name>
    <dbReference type="NCBI Taxonomy" id="48144"/>
    <lineage>
        <taxon>Eukaryota</taxon>
        <taxon>Metazoa</taxon>
        <taxon>Ecdysozoa</taxon>
        <taxon>Arthropoda</taxon>
        <taxon>Crustacea</taxon>
        <taxon>Multicrustacea</taxon>
        <taxon>Malacostraca</taxon>
        <taxon>Eumalacostraca</taxon>
        <taxon>Eucarida</taxon>
        <taxon>Euphausiacea</taxon>
        <taxon>Euphausiidae</taxon>
        <taxon>Meganyctiphanes</taxon>
    </lineage>
</organism>
<keyword evidence="9" id="KW-1185">Reference proteome</keyword>
<feature type="non-terminal residue" evidence="8">
    <location>
        <position position="248"/>
    </location>
</feature>
<evidence type="ECO:0000256" key="2">
    <source>
        <dbReference type="ARBA" id="ARBA00022448"/>
    </source>
</evidence>
<evidence type="ECO:0000256" key="1">
    <source>
        <dbReference type="ARBA" id="ARBA00004141"/>
    </source>
</evidence>
<evidence type="ECO:0000313" key="8">
    <source>
        <dbReference type="EMBL" id="CAL4106328.1"/>
    </source>
</evidence>
<feature type="transmembrane region" description="Helical" evidence="7">
    <location>
        <begin position="168"/>
        <end position="201"/>
    </location>
</feature>
<evidence type="ECO:0008006" key="10">
    <source>
        <dbReference type="Google" id="ProtNLM"/>
    </source>
</evidence>
<dbReference type="Gene3D" id="1.20.1250.20">
    <property type="entry name" value="MFS general substrate transporter like domains"/>
    <property type="match status" value="1"/>
</dbReference>
<dbReference type="PANTHER" id="PTHR11662:SF399">
    <property type="entry name" value="FI19708P1-RELATED"/>
    <property type="match status" value="1"/>
</dbReference>
<dbReference type="GO" id="GO:0015293">
    <property type="term" value="F:symporter activity"/>
    <property type="evidence" value="ECO:0007669"/>
    <property type="project" value="UniProtKB-KW"/>
</dbReference>
<dbReference type="Proteomes" id="UP001497623">
    <property type="component" value="Unassembled WGS sequence"/>
</dbReference>
<protein>
    <recommendedName>
        <fullName evidence="10">Sodium-dependent phosphate transporter</fullName>
    </recommendedName>
</protein>
<keyword evidence="5 7" id="KW-1133">Transmembrane helix</keyword>
<evidence type="ECO:0000313" key="9">
    <source>
        <dbReference type="Proteomes" id="UP001497623"/>
    </source>
</evidence>
<keyword evidence="3 7" id="KW-0812">Transmembrane</keyword>
<keyword evidence="4" id="KW-0769">Symport</keyword>
<feature type="non-terminal residue" evidence="8">
    <location>
        <position position="1"/>
    </location>
</feature>
<proteinExistence type="predicted"/>
<dbReference type="Pfam" id="PF07690">
    <property type="entry name" value="MFS_1"/>
    <property type="match status" value="1"/>
</dbReference>
<dbReference type="InterPro" id="IPR036259">
    <property type="entry name" value="MFS_trans_sf"/>
</dbReference>
<name>A0AAV2R266_MEGNR</name>
<dbReference type="GO" id="GO:0016020">
    <property type="term" value="C:membrane"/>
    <property type="evidence" value="ECO:0007669"/>
    <property type="project" value="UniProtKB-SubCell"/>
</dbReference>
<evidence type="ECO:0000256" key="4">
    <source>
        <dbReference type="ARBA" id="ARBA00022847"/>
    </source>
</evidence>
<dbReference type="InterPro" id="IPR011701">
    <property type="entry name" value="MFS"/>
</dbReference>
<comment type="subcellular location">
    <subcellularLocation>
        <location evidence="1">Membrane</location>
        <topology evidence="1">Multi-pass membrane protein</topology>
    </subcellularLocation>
</comment>
<feature type="transmembrane region" description="Helical" evidence="7">
    <location>
        <begin position="221"/>
        <end position="244"/>
    </location>
</feature>
<feature type="transmembrane region" description="Helical" evidence="7">
    <location>
        <begin position="128"/>
        <end position="147"/>
    </location>
</feature>
<keyword evidence="6 7" id="KW-0472">Membrane</keyword>
<dbReference type="EMBL" id="CAXKWB010013027">
    <property type="protein sequence ID" value="CAL4106328.1"/>
    <property type="molecule type" value="Genomic_DNA"/>
</dbReference>
<dbReference type="FunFam" id="1.20.1250.20:FF:000003">
    <property type="entry name" value="Solute carrier family 17 member 3"/>
    <property type="match status" value="1"/>
</dbReference>
<evidence type="ECO:0000256" key="3">
    <source>
        <dbReference type="ARBA" id="ARBA00022692"/>
    </source>
</evidence>
<feature type="transmembrane region" description="Helical" evidence="7">
    <location>
        <begin position="26"/>
        <end position="46"/>
    </location>
</feature>
<dbReference type="PANTHER" id="PTHR11662">
    <property type="entry name" value="SOLUTE CARRIER FAMILY 17"/>
    <property type="match status" value="1"/>
</dbReference>
<dbReference type="AlphaFoldDB" id="A0AAV2R266"/>
<gene>
    <name evidence="8" type="ORF">MNOR_LOCUS18313</name>
</gene>
<evidence type="ECO:0000256" key="7">
    <source>
        <dbReference type="SAM" id="Phobius"/>
    </source>
</evidence>
<dbReference type="SUPFAM" id="SSF103473">
    <property type="entry name" value="MFS general substrate transporter"/>
    <property type="match status" value="1"/>
</dbReference>
<keyword evidence="2" id="KW-0813">Transport</keyword>
<accession>A0AAV2R266</accession>
<evidence type="ECO:0000256" key="5">
    <source>
        <dbReference type="ARBA" id="ARBA00022989"/>
    </source>
</evidence>
<sequence>LGIPLSILFGMPLCGWVIDGYDWPSAFYVTGVLSLVWCVMWFALMYDEPQHHPRISDAELKYIQKGCQEGGSGGAPKSVPWLAIIRSPPFWAILIVSMGNEYGFTVYMTALPTYLKNILGFSMKQNGLISALPMLINVTTSLLVSYFSDWLLSNNYLSIYTTRKLSQGLASFGIAASMAVVGFSGCHPLVAVSLLCVGQVFSGLGSAGPNKSEFAPNFTGTIWGITNGAATVVSFLVPLVNGIITNGE</sequence>
<reference evidence="8 9" key="1">
    <citation type="submission" date="2024-05" db="EMBL/GenBank/DDBJ databases">
        <authorList>
            <person name="Wallberg A."/>
        </authorList>
    </citation>
    <scope>NUCLEOTIDE SEQUENCE [LARGE SCALE GENOMIC DNA]</scope>
</reference>
<feature type="transmembrane region" description="Helical" evidence="7">
    <location>
        <begin position="90"/>
        <end position="108"/>
    </location>
</feature>
<dbReference type="InterPro" id="IPR050382">
    <property type="entry name" value="MFS_Na/Anion_cotransporter"/>
</dbReference>
<dbReference type="GO" id="GO:0006820">
    <property type="term" value="P:monoatomic anion transport"/>
    <property type="evidence" value="ECO:0007669"/>
    <property type="project" value="TreeGrafter"/>
</dbReference>
<evidence type="ECO:0000256" key="6">
    <source>
        <dbReference type="ARBA" id="ARBA00023136"/>
    </source>
</evidence>
<comment type="caution">
    <text evidence="8">The sequence shown here is derived from an EMBL/GenBank/DDBJ whole genome shotgun (WGS) entry which is preliminary data.</text>
</comment>